<feature type="region of interest" description="Disordered" evidence="1">
    <location>
        <begin position="1"/>
        <end position="26"/>
    </location>
</feature>
<protein>
    <submittedName>
        <fullName evidence="2">Uncharacterized protein</fullName>
    </submittedName>
</protein>
<sequence>MTHKQIEVGCDRSGTPNPHKNSSKTVTSRKLDFQFRFYARKYAKSTTWTLKVKNPEGSHDATETSMEHPAFRKFNEQETSKISQMSESLLMPRKIQAQLCIQRESGRPVILKDIYNQVKKIKKDKMQVRRLIDSLIKTLKEEKFVWSSSRDAEGNINSLFFTHPLAIKLLNGFPHVILMDYAFKNNK</sequence>
<keyword evidence="3" id="KW-1185">Reference proteome</keyword>
<gene>
    <name evidence="2" type="ORF">O181_024247</name>
</gene>
<feature type="compositionally biased region" description="Polar residues" evidence="1">
    <location>
        <begin position="14"/>
        <end position="26"/>
    </location>
</feature>
<reference evidence="2" key="1">
    <citation type="submission" date="2021-03" db="EMBL/GenBank/DDBJ databases">
        <title>Draft genome sequence of rust myrtle Austropuccinia psidii MF-1, a brazilian biotype.</title>
        <authorList>
            <person name="Quecine M.C."/>
            <person name="Pachon D.M.R."/>
            <person name="Bonatelli M.L."/>
            <person name="Correr F.H."/>
            <person name="Franceschini L.M."/>
            <person name="Leite T.F."/>
            <person name="Margarido G.R.A."/>
            <person name="Almeida C.A."/>
            <person name="Ferrarezi J.A."/>
            <person name="Labate C.A."/>
        </authorList>
    </citation>
    <scope>NUCLEOTIDE SEQUENCE</scope>
    <source>
        <strain evidence="2">MF-1</strain>
    </source>
</reference>
<organism evidence="2 3">
    <name type="scientific">Austropuccinia psidii MF-1</name>
    <dbReference type="NCBI Taxonomy" id="1389203"/>
    <lineage>
        <taxon>Eukaryota</taxon>
        <taxon>Fungi</taxon>
        <taxon>Dikarya</taxon>
        <taxon>Basidiomycota</taxon>
        <taxon>Pucciniomycotina</taxon>
        <taxon>Pucciniomycetes</taxon>
        <taxon>Pucciniales</taxon>
        <taxon>Sphaerophragmiaceae</taxon>
        <taxon>Austropuccinia</taxon>
    </lineage>
</organism>
<evidence type="ECO:0000313" key="2">
    <source>
        <dbReference type="EMBL" id="MBW0484532.1"/>
    </source>
</evidence>
<dbReference type="PANTHER" id="PTHR31569:SF4">
    <property type="entry name" value="SWIM-TYPE DOMAIN-CONTAINING PROTEIN"/>
    <property type="match status" value="1"/>
</dbReference>
<evidence type="ECO:0000313" key="3">
    <source>
        <dbReference type="Proteomes" id="UP000765509"/>
    </source>
</evidence>
<proteinExistence type="predicted"/>
<dbReference type="AlphaFoldDB" id="A0A9Q3CL54"/>
<name>A0A9Q3CL54_9BASI</name>
<accession>A0A9Q3CL54</accession>
<dbReference type="PANTHER" id="PTHR31569">
    <property type="entry name" value="SWIM-TYPE DOMAIN-CONTAINING PROTEIN"/>
    <property type="match status" value="1"/>
</dbReference>
<dbReference type="Proteomes" id="UP000765509">
    <property type="component" value="Unassembled WGS sequence"/>
</dbReference>
<evidence type="ECO:0000256" key="1">
    <source>
        <dbReference type="SAM" id="MobiDB-lite"/>
    </source>
</evidence>
<feature type="compositionally biased region" description="Basic and acidic residues" evidence="1">
    <location>
        <begin position="1"/>
        <end position="10"/>
    </location>
</feature>
<comment type="caution">
    <text evidence="2">The sequence shown here is derived from an EMBL/GenBank/DDBJ whole genome shotgun (WGS) entry which is preliminary data.</text>
</comment>
<dbReference type="InterPro" id="IPR052579">
    <property type="entry name" value="Zinc_finger_SWIM"/>
</dbReference>
<dbReference type="EMBL" id="AVOT02007728">
    <property type="protein sequence ID" value="MBW0484532.1"/>
    <property type="molecule type" value="Genomic_DNA"/>
</dbReference>